<accession>Q0RT94</accession>
<name>Q0RT94_FRAAA</name>
<feature type="region of interest" description="Disordered" evidence="1">
    <location>
        <begin position="21"/>
        <end position="40"/>
    </location>
</feature>
<feature type="compositionally biased region" description="Basic and acidic residues" evidence="1">
    <location>
        <begin position="108"/>
        <end position="135"/>
    </location>
</feature>
<dbReference type="eggNOG" id="ENOG503337H">
    <property type="taxonomic scope" value="Bacteria"/>
</dbReference>
<evidence type="ECO:0000313" key="3">
    <source>
        <dbReference type="Proteomes" id="UP000000657"/>
    </source>
</evidence>
<dbReference type="Proteomes" id="UP000000657">
    <property type="component" value="Chromosome"/>
</dbReference>
<dbReference type="AlphaFoldDB" id="Q0RT94"/>
<reference evidence="2 3" key="1">
    <citation type="journal article" date="2007" name="Genome Res.">
        <title>Genome characteristics of facultatively symbiotic Frankia sp. strains reflect host range and host plant biogeography.</title>
        <authorList>
            <person name="Normand P."/>
            <person name="Lapierre P."/>
            <person name="Tisa L.S."/>
            <person name="Gogarten J.P."/>
            <person name="Alloisio N."/>
            <person name="Bagnarol E."/>
            <person name="Bassi C.A."/>
            <person name="Berry A.M."/>
            <person name="Bickhart D.M."/>
            <person name="Choisne N."/>
            <person name="Couloux A."/>
            <person name="Cournoyer B."/>
            <person name="Cruveiller S."/>
            <person name="Daubin V."/>
            <person name="Demange N."/>
            <person name="Francino M.P."/>
            <person name="Goltsman E."/>
            <person name="Huang Y."/>
            <person name="Kopp O.R."/>
            <person name="Labarre L."/>
            <person name="Lapidus A."/>
            <person name="Lavire C."/>
            <person name="Marechal J."/>
            <person name="Martinez M."/>
            <person name="Mastronunzio J.E."/>
            <person name="Mullin B.C."/>
            <person name="Niemann J."/>
            <person name="Pujic P."/>
            <person name="Rawnsley T."/>
            <person name="Rouy Z."/>
            <person name="Schenowitz C."/>
            <person name="Sellstedt A."/>
            <person name="Tavares F."/>
            <person name="Tomkins J.P."/>
            <person name="Vallenet D."/>
            <person name="Valverde C."/>
            <person name="Wall L.G."/>
            <person name="Wang Y."/>
            <person name="Medigue C."/>
            <person name="Benson D.R."/>
        </authorList>
    </citation>
    <scope>NUCLEOTIDE SEQUENCE [LARGE SCALE GENOMIC DNA]</scope>
    <source>
        <strain evidence="3">DSM 45986 / CECT 9034 / ACN14a</strain>
    </source>
</reference>
<dbReference type="EMBL" id="CT573213">
    <property type="protein sequence ID" value="CAJ59207.1"/>
    <property type="molecule type" value="Genomic_DNA"/>
</dbReference>
<sequence length="135" mass="14528">MPSDTADPIQPAFLATYLAGLPQPEHDHTGPARSVREDDFDGHHVVVTTTYEITVDGRPLDVHIGLSNDGSAHCHGLPAYQLPSLVDLVRVLIRTFPEEFSPQPSPAEGHEGHDHEGHDHGGSGHMHGDETPGGR</sequence>
<feature type="compositionally biased region" description="Basic and acidic residues" evidence="1">
    <location>
        <begin position="24"/>
        <end position="40"/>
    </location>
</feature>
<dbReference type="KEGG" id="fal:FRAAL0532"/>
<feature type="region of interest" description="Disordered" evidence="1">
    <location>
        <begin position="99"/>
        <end position="135"/>
    </location>
</feature>
<evidence type="ECO:0000313" key="2">
    <source>
        <dbReference type="EMBL" id="CAJ59207.1"/>
    </source>
</evidence>
<gene>
    <name evidence="2" type="ordered locus">FRAAL0532</name>
</gene>
<protein>
    <submittedName>
        <fullName evidence="2">Uncharacterized protein</fullName>
    </submittedName>
</protein>
<organism evidence="2 3">
    <name type="scientific">Frankia alni (strain DSM 45986 / CECT 9034 / ACN14a)</name>
    <dbReference type="NCBI Taxonomy" id="326424"/>
    <lineage>
        <taxon>Bacteria</taxon>
        <taxon>Bacillati</taxon>
        <taxon>Actinomycetota</taxon>
        <taxon>Actinomycetes</taxon>
        <taxon>Frankiales</taxon>
        <taxon>Frankiaceae</taxon>
        <taxon>Frankia</taxon>
    </lineage>
</organism>
<dbReference type="RefSeq" id="WP_011601785.1">
    <property type="nucleotide sequence ID" value="NC_008278.1"/>
</dbReference>
<proteinExistence type="predicted"/>
<dbReference type="OrthoDB" id="4235938at2"/>
<evidence type="ECO:0000256" key="1">
    <source>
        <dbReference type="SAM" id="MobiDB-lite"/>
    </source>
</evidence>
<keyword evidence="3" id="KW-1185">Reference proteome</keyword>
<dbReference type="HOGENOM" id="CLU_1882709_0_0_11"/>